<proteinExistence type="predicted"/>
<dbReference type="AlphaFoldDB" id="A0A952FHS1"/>
<name>A0A952FHS1_9PROT</name>
<comment type="caution">
    <text evidence="2">The sequence shown here is derived from an EMBL/GenBank/DDBJ whole genome shotgun (WGS) entry which is preliminary data.</text>
</comment>
<evidence type="ECO:0000313" key="2">
    <source>
        <dbReference type="EMBL" id="MBW8724616.1"/>
    </source>
</evidence>
<sequence>MSITHLAAIGSLLSMLLLLVACQGIEVKPTSPNAGRSSYGAGSSGHD</sequence>
<reference evidence="2" key="1">
    <citation type="submission" date="2020-06" db="EMBL/GenBank/DDBJ databases">
        <title>Stable isotope informed genome-resolved metagenomics uncovers potential trophic interactions in rhizosphere soil.</title>
        <authorList>
            <person name="Starr E.P."/>
            <person name="Shi S."/>
            <person name="Blazewicz S.J."/>
            <person name="Koch B.J."/>
            <person name="Probst A.J."/>
            <person name="Hungate B.A."/>
            <person name="Pett-Ridge J."/>
            <person name="Firestone M.K."/>
            <person name="Banfield J.F."/>
        </authorList>
    </citation>
    <scope>NUCLEOTIDE SEQUENCE</scope>
    <source>
        <strain evidence="2">YM_69_17</strain>
    </source>
</reference>
<organism evidence="2 3">
    <name type="scientific">Inquilinus limosus</name>
    <dbReference type="NCBI Taxonomy" id="171674"/>
    <lineage>
        <taxon>Bacteria</taxon>
        <taxon>Pseudomonadati</taxon>
        <taxon>Pseudomonadota</taxon>
        <taxon>Alphaproteobacteria</taxon>
        <taxon>Rhodospirillales</taxon>
        <taxon>Rhodospirillaceae</taxon>
        <taxon>Inquilinus</taxon>
    </lineage>
</organism>
<accession>A0A952FHS1</accession>
<protein>
    <recommendedName>
        <fullName evidence="4">Lipoprotein</fullName>
    </recommendedName>
</protein>
<gene>
    <name evidence="2" type="ORF">JF625_05600</name>
</gene>
<evidence type="ECO:0000256" key="1">
    <source>
        <dbReference type="SAM" id="MobiDB-lite"/>
    </source>
</evidence>
<feature type="region of interest" description="Disordered" evidence="1">
    <location>
        <begin position="28"/>
        <end position="47"/>
    </location>
</feature>
<dbReference type="Proteomes" id="UP000700706">
    <property type="component" value="Unassembled WGS sequence"/>
</dbReference>
<evidence type="ECO:0000313" key="3">
    <source>
        <dbReference type="Proteomes" id="UP000700706"/>
    </source>
</evidence>
<evidence type="ECO:0008006" key="4">
    <source>
        <dbReference type="Google" id="ProtNLM"/>
    </source>
</evidence>
<dbReference type="EMBL" id="JAEKLZ010000122">
    <property type="protein sequence ID" value="MBW8724616.1"/>
    <property type="molecule type" value="Genomic_DNA"/>
</dbReference>